<organism evidence="4 5">
    <name type="scientific">Candidatus Methylacidithermus pantelleriae</name>
    <dbReference type="NCBI Taxonomy" id="2744239"/>
    <lineage>
        <taxon>Bacteria</taxon>
        <taxon>Pseudomonadati</taxon>
        <taxon>Verrucomicrobiota</taxon>
        <taxon>Methylacidiphilae</taxon>
        <taxon>Methylacidiphilales</taxon>
        <taxon>Methylacidiphilaceae</taxon>
        <taxon>Candidatus Methylacidithermus</taxon>
    </lineage>
</organism>
<dbReference type="Proteomes" id="UP000663859">
    <property type="component" value="Unassembled WGS sequence"/>
</dbReference>
<comment type="caution">
    <text evidence="4">The sequence shown here is derived from an EMBL/GenBank/DDBJ whole genome shotgun (WGS) entry which is preliminary data.</text>
</comment>
<dbReference type="AlphaFoldDB" id="A0A8J2BR47"/>
<proteinExistence type="predicted"/>
<dbReference type="PANTHER" id="PTHR10259:SF11">
    <property type="entry name" value="THIOPURINE S-METHYLTRANSFERASE"/>
    <property type="match status" value="1"/>
</dbReference>
<dbReference type="PANTHER" id="PTHR10259">
    <property type="entry name" value="THIOPURINE S-METHYLTRANSFERASE"/>
    <property type="match status" value="1"/>
</dbReference>
<keyword evidence="2" id="KW-0808">Transferase</keyword>
<dbReference type="Gene3D" id="3.40.50.150">
    <property type="entry name" value="Vaccinia Virus protein VP39"/>
    <property type="match status" value="1"/>
</dbReference>
<dbReference type="RefSeq" id="WP_174582454.1">
    <property type="nucleotide sequence ID" value="NZ_CAJNOB010000056.1"/>
</dbReference>
<keyword evidence="5" id="KW-1185">Reference proteome</keyword>
<keyword evidence="3" id="KW-0949">S-adenosyl-L-methionine</keyword>
<dbReference type="PROSITE" id="PS51585">
    <property type="entry name" value="SAM_MT_TPMT"/>
    <property type="match status" value="1"/>
</dbReference>
<dbReference type="EMBL" id="CAJNOB010000056">
    <property type="protein sequence ID" value="CAF0703765.1"/>
    <property type="molecule type" value="Genomic_DNA"/>
</dbReference>
<dbReference type="Pfam" id="PF05724">
    <property type="entry name" value="TPMT"/>
    <property type="match status" value="1"/>
</dbReference>
<dbReference type="SUPFAM" id="SSF53335">
    <property type="entry name" value="S-adenosyl-L-methionine-dependent methyltransferases"/>
    <property type="match status" value="1"/>
</dbReference>
<dbReference type="InterPro" id="IPR008854">
    <property type="entry name" value="TPMT"/>
</dbReference>
<evidence type="ECO:0000313" key="5">
    <source>
        <dbReference type="Proteomes" id="UP000663859"/>
    </source>
</evidence>
<evidence type="ECO:0000256" key="1">
    <source>
        <dbReference type="ARBA" id="ARBA00022603"/>
    </source>
</evidence>
<gene>
    <name evidence="4" type="primary">smtA</name>
    <name evidence="4" type="ORF">MPNT_60095</name>
</gene>
<evidence type="ECO:0000313" key="4">
    <source>
        <dbReference type="EMBL" id="CAF0703765.1"/>
    </source>
</evidence>
<sequence>MGKFLRDPSYWDERYRAGDHPWDRGSHAPPLEEVLELYPWKGRVLVPGCGTGHDVRFLAAAGLEAVGIDFSTEAIARARSFTKTPKAIFYELDLFSLPPSWNDTFDYVWEHTCLCALQPEDRQHYVHAVHRVLKPGGSLVGVFFLVGSSQPPPYGFSPPELDQLFGALFWLEKEWLPGRSYPGREGEELVRWYRKEVR</sequence>
<dbReference type="GO" id="GO:0032259">
    <property type="term" value="P:methylation"/>
    <property type="evidence" value="ECO:0007669"/>
    <property type="project" value="UniProtKB-KW"/>
</dbReference>
<protein>
    <submittedName>
        <fullName evidence="4">SAM-dependent methyltransferase</fullName>
    </submittedName>
</protein>
<keyword evidence="1 4" id="KW-0489">Methyltransferase</keyword>
<dbReference type="GO" id="GO:0008119">
    <property type="term" value="F:thiopurine S-methyltransferase activity"/>
    <property type="evidence" value="ECO:0007669"/>
    <property type="project" value="TreeGrafter"/>
</dbReference>
<dbReference type="CDD" id="cd02440">
    <property type="entry name" value="AdoMet_MTases"/>
    <property type="match status" value="1"/>
</dbReference>
<evidence type="ECO:0000256" key="3">
    <source>
        <dbReference type="ARBA" id="ARBA00022691"/>
    </source>
</evidence>
<dbReference type="InterPro" id="IPR029063">
    <property type="entry name" value="SAM-dependent_MTases_sf"/>
</dbReference>
<reference evidence="4" key="1">
    <citation type="submission" date="2021-02" db="EMBL/GenBank/DDBJ databases">
        <authorList>
            <person name="Cremers G."/>
            <person name="Picone N."/>
        </authorList>
    </citation>
    <scope>NUCLEOTIDE SEQUENCE</scope>
    <source>
        <strain evidence="4">PQ17</strain>
    </source>
</reference>
<accession>A0A8J2BR47</accession>
<name>A0A8J2BR47_9BACT</name>
<evidence type="ECO:0000256" key="2">
    <source>
        <dbReference type="ARBA" id="ARBA00022679"/>
    </source>
</evidence>